<dbReference type="Pfam" id="PF01416">
    <property type="entry name" value="PseudoU_synth_1"/>
    <property type="match status" value="2"/>
</dbReference>
<dbReference type="GO" id="GO:0160147">
    <property type="term" value="F:tRNA pseudouridine(38-40) synthase activity"/>
    <property type="evidence" value="ECO:0007669"/>
    <property type="project" value="UniProtKB-EC"/>
</dbReference>
<dbReference type="FunFam" id="3.30.70.580:FF:000001">
    <property type="entry name" value="tRNA pseudouridine synthase A"/>
    <property type="match status" value="1"/>
</dbReference>
<dbReference type="EC" id="5.4.99.12" evidence="4"/>
<comment type="similarity">
    <text evidence="1 4 7">Belongs to the tRNA pseudouridine synthase TruA family.</text>
</comment>
<reference evidence="9" key="1">
    <citation type="submission" date="2022-09" db="EMBL/GenBank/DDBJ databases">
        <title>Aureispira anguillicida sp. nov., isolated from Leptocephalus of Japanese eel Anguilla japonica.</title>
        <authorList>
            <person name="Yuasa K."/>
            <person name="Mekata T."/>
            <person name="Ikunari K."/>
        </authorList>
    </citation>
    <scope>NUCLEOTIDE SEQUENCE</scope>
    <source>
        <strain evidence="9">EL160426</strain>
    </source>
</reference>
<evidence type="ECO:0000313" key="10">
    <source>
        <dbReference type="Proteomes" id="UP001060919"/>
    </source>
</evidence>
<dbReference type="InterPro" id="IPR020103">
    <property type="entry name" value="PsdUridine_synth_cat_dom_sf"/>
</dbReference>
<evidence type="ECO:0000313" key="9">
    <source>
        <dbReference type="EMBL" id="BDS12461.1"/>
    </source>
</evidence>
<evidence type="ECO:0000256" key="5">
    <source>
        <dbReference type="PIRSR" id="PIRSR001430-1"/>
    </source>
</evidence>
<keyword evidence="3 4" id="KW-0413">Isomerase</keyword>
<evidence type="ECO:0000256" key="3">
    <source>
        <dbReference type="ARBA" id="ARBA00023235"/>
    </source>
</evidence>
<evidence type="ECO:0000259" key="8">
    <source>
        <dbReference type="Pfam" id="PF01416"/>
    </source>
</evidence>
<feature type="domain" description="Pseudouridine synthase I TruA alpha/beta" evidence="8">
    <location>
        <begin position="9"/>
        <end position="58"/>
    </location>
</feature>
<dbReference type="Gene3D" id="3.30.70.660">
    <property type="entry name" value="Pseudouridine synthase I, catalytic domain, C-terminal subdomain"/>
    <property type="match status" value="1"/>
</dbReference>
<dbReference type="RefSeq" id="WP_264793530.1">
    <property type="nucleotide sequence ID" value="NZ_AP026867.1"/>
</dbReference>
<evidence type="ECO:0000256" key="6">
    <source>
        <dbReference type="PIRSR" id="PIRSR001430-2"/>
    </source>
</evidence>
<dbReference type="HAMAP" id="MF_00171">
    <property type="entry name" value="TruA"/>
    <property type="match status" value="1"/>
</dbReference>
<dbReference type="PANTHER" id="PTHR11142">
    <property type="entry name" value="PSEUDOURIDYLATE SYNTHASE"/>
    <property type="match status" value="1"/>
</dbReference>
<feature type="domain" description="Pseudouridine synthase I TruA alpha/beta" evidence="8">
    <location>
        <begin position="150"/>
        <end position="246"/>
    </location>
</feature>
<evidence type="ECO:0000256" key="4">
    <source>
        <dbReference type="HAMAP-Rule" id="MF_00171"/>
    </source>
</evidence>
<sequence>MTRYFFHIAYNGTHYRGWQRQPNVRSVQEVLETKLAQALKLPAITIIGCGRTDAGVHASQFFFHTDLAVPLRENFVFVMNKILPPSIAIFEIITIDSNLHARFSAVERVYDYFIHNQKDPFTNDISSLYVDYELDLNKMKKAVALLPKYKDYKAFCKQPDLHNTTLCDVRSAKLFCTKDHKKIRFQITANRFLRGQIRILVQKLLEIGTDKYSIDEFEQNLATQQRPQLIRPAHPQGLFLSKIVYPGLDLVNQANFTLPEDYWQAL</sequence>
<dbReference type="Gene3D" id="3.30.70.580">
    <property type="entry name" value="Pseudouridine synthase I, catalytic domain, N-terminal subdomain"/>
    <property type="match status" value="1"/>
</dbReference>
<dbReference type="InterPro" id="IPR020097">
    <property type="entry name" value="PsdUridine_synth_TruA_a/b_dom"/>
</dbReference>
<dbReference type="GO" id="GO:0031119">
    <property type="term" value="P:tRNA pseudouridine synthesis"/>
    <property type="evidence" value="ECO:0007669"/>
    <property type="project" value="UniProtKB-UniRule"/>
</dbReference>
<dbReference type="PANTHER" id="PTHR11142:SF0">
    <property type="entry name" value="TRNA PSEUDOURIDINE SYNTHASE-LIKE 1"/>
    <property type="match status" value="1"/>
</dbReference>
<evidence type="ECO:0000256" key="7">
    <source>
        <dbReference type="RuleBase" id="RU003792"/>
    </source>
</evidence>
<keyword evidence="2 4" id="KW-0819">tRNA processing</keyword>
<dbReference type="AlphaFoldDB" id="A0A916DUR0"/>
<keyword evidence="10" id="KW-1185">Reference proteome</keyword>
<dbReference type="KEGG" id="aup:AsAng_0031840"/>
<organism evidence="9 10">
    <name type="scientific">Aureispira anguillae</name>
    <dbReference type="NCBI Taxonomy" id="2864201"/>
    <lineage>
        <taxon>Bacteria</taxon>
        <taxon>Pseudomonadati</taxon>
        <taxon>Bacteroidota</taxon>
        <taxon>Saprospiria</taxon>
        <taxon>Saprospirales</taxon>
        <taxon>Saprospiraceae</taxon>
        <taxon>Aureispira</taxon>
    </lineage>
</organism>
<dbReference type="PIRSF" id="PIRSF001430">
    <property type="entry name" value="tRNA_psdUrid_synth"/>
    <property type="match status" value="1"/>
</dbReference>
<dbReference type="EMBL" id="AP026867">
    <property type="protein sequence ID" value="BDS12461.1"/>
    <property type="molecule type" value="Genomic_DNA"/>
</dbReference>
<dbReference type="CDD" id="cd02570">
    <property type="entry name" value="PseudoU_synth_EcTruA"/>
    <property type="match status" value="1"/>
</dbReference>
<dbReference type="InterPro" id="IPR020095">
    <property type="entry name" value="PsdUridine_synth_TruA_C"/>
</dbReference>
<dbReference type="InterPro" id="IPR020094">
    <property type="entry name" value="TruA/RsuA/RluB/E/F_N"/>
</dbReference>
<name>A0A916DUR0_9BACT</name>
<evidence type="ECO:0000256" key="2">
    <source>
        <dbReference type="ARBA" id="ARBA00022694"/>
    </source>
</evidence>
<accession>A0A916DUR0</accession>
<comment type="catalytic activity">
    <reaction evidence="4 7">
        <text>uridine(38/39/40) in tRNA = pseudouridine(38/39/40) in tRNA</text>
        <dbReference type="Rhea" id="RHEA:22376"/>
        <dbReference type="Rhea" id="RHEA-COMP:10085"/>
        <dbReference type="Rhea" id="RHEA-COMP:10087"/>
        <dbReference type="ChEBI" id="CHEBI:65314"/>
        <dbReference type="ChEBI" id="CHEBI:65315"/>
        <dbReference type="EC" id="5.4.99.12"/>
    </reaction>
</comment>
<evidence type="ECO:0000256" key="1">
    <source>
        <dbReference type="ARBA" id="ARBA00009375"/>
    </source>
</evidence>
<gene>
    <name evidence="4" type="primary">truA</name>
    <name evidence="9" type="ORF">AsAng_0031840</name>
</gene>
<comment type="subunit">
    <text evidence="4">Homodimer.</text>
</comment>
<dbReference type="InterPro" id="IPR001406">
    <property type="entry name" value="PsdUridine_synth_TruA"/>
</dbReference>
<feature type="binding site" evidence="4 6">
    <location>
        <position position="110"/>
    </location>
    <ligand>
        <name>substrate</name>
    </ligand>
</feature>
<comment type="function">
    <text evidence="4">Formation of pseudouridine at positions 38, 39 and 40 in the anticodon stem and loop of transfer RNAs.</text>
</comment>
<dbReference type="GO" id="GO:0003723">
    <property type="term" value="F:RNA binding"/>
    <property type="evidence" value="ECO:0007669"/>
    <property type="project" value="InterPro"/>
</dbReference>
<proteinExistence type="inferred from homology"/>
<protein>
    <recommendedName>
        <fullName evidence="4">tRNA pseudouridine synthase A</fullName>
        <ecNumber evidence="4">5.4.99.12</ecNumber>
    </recommendedName>
    <alternativeName>
        <fullName evidence="4">tRNA pseudouridine(38-40) synthase</fullName>
    </alternativeName>
    <alternativeName>
        <fullName evidence="4">tRNA pseudouridylate synthase I</fullName>
    </alternativeName>
    <alternativeName>
        <fullName evidence="4">tRNA-uridine isomerase I</fullName>
    </alternativeName>
</protein>
<comment type="caution">
    <text evidence="4">Lacks conserved residue(s) required for the propagation of feature annotation.</text>
</comment>
<dbReference type="NCBIfam" id="TIGR00071">
    <property type="entry name" value="hisT_truA"/>
    <property type="match status" value="1"/>
</dbReference>
<feature type="active site" description="Nucleophile" evidence="4 5">
    <location>
        <position position="53"/>
    </location>
</feature>
<dbReference type="Proteomes" id="UP001060919">
    <property type="component" value="Chromosome"/>
</dbReference>
<dbReference type="SUPFAM" id="SSF55120">
    <property type="entry name" value="Pseudouridine synthase"/>
    <property type="match status" value="1"/>
</dbReference>